<reference evidence="5 6" key="1">
    <citation type="submission" date="2019-07" db="EMBL/GenBank/DDBJ databases">
        <title>Tepidimonas charontis SPSP-6 draft genome.</title>
        <authorList>
            <person name="Da Costa M.S."/>
            <person name="Froufe H.J.C."/>
            <person name="Egas C."/>
            <person name="Albuquerque L."/>
        </authorList>
    </citation>
    <scope>NUCLEOTIDE SEQUENCE [LARGE SCALE GENOMIC DNA]</scope>
    <source>
        <strain evidence="5 6">SPSP-6</strain>
    </source>
</reference>
<comment type="similarity">
    <text evidence="1">Belongs to the GSP E family.</text>
</comment>
<dbReference type="Gene3D" id="3.30.300.160">
    <property type="entry name" value="Type II secretion system, protein E, N-terminal domain"/>
    <property type="match status" value="1"/>
</dbReference>
<dbReference type="InterPro" id="IPR007831">
    <property type="entry name" value="T2SS_GspE_N"/>
</dbReference>
<proteinExistence type="inferred from homology"/>
<dbReference type="InterPro" id="IPR027417">
    <property type="entry name" value="P-loop_NTPase"/>
</dbReference>
<dbReference type="GO" id="GO:0005886">
    <property type="term" value="C:plasma membrane"/>
    <property type="evidence" value="ECO:0007669"/>
    <property type="project" value="TreeGrafter"/>
</dbReference>
<dbReference type="Proteomes" id="UP000318294">
    <property type="component" value="Unassembled WGS sequence"/>
</dbReference>
<accession>A0A554X9H8</accession>
<dbReference type="SUPFAM" id="SSF160246">
    <property type="entry name" value="EspE N-terminal domain-like"/>
    <property type="match status" value="1"/>
</dbReference>
<keyword evidence="2" id="KW-0547">Nucleotide-binding</keyword>
<evidence type="ECO:0000256" key="2">
    <source>
        <dbReference type="ARBA" id="ARBA00022741"/>
    </source>
</evidence>
<dbReference type="SUPFAM" id="SSF52540">
    <property type="entry name" value="P-loop containing nucleoside triphosphate hydrolases"/>
    <property type="match status" value="1"/>
</dbReference>
<dbReference type="Pfam" id="PF00437">
    <property type="entry name" value="T2SSE"/>
    <property type="match status" value="1"/>
</dbReference>
<dbReference type="GO" id="GO:0005524">
    <property type="term" value="F:ATP binding"/>
    <property type="evidence" value="ECO:0007669"/>
    <property type="project" value="UniProtKB-KW"/>
</dbReference>
<dbReference type="CDD" id="cd01129">
    <property type="entry name" value="PulE-GspE-like"/>
    <property type="match status" value="1"/>
</dbReference>
<dbReference type="Gene3D" id="3.30.450.90">
    <property type="match status" value="1"/>
</dbReference>
<protein>
    <submittedName>
        <fullName evidence="5">Type II secretion system protein E</fullName>
    </submittedName>
</protein>
<evidence type="ECO:0000256" key="3">
    <source>
        <dbReference type="ARBA" id="ARBA00022840"/>
    </source>
</evidence>
<dbReference type="PANTHER" id="PTHR30258">
    <property type="entry name" value="TYPE II SECRETION SYSTEM PROTEIN GSPE-RELATED"/>
    <property type="match status" value="1"/>
</dbReference>
<dbReference type="InterPro" id="IPR003593">
    <property type="entry name" value="AAA+_ATPase"/>
</dbReference>
<evidence type="ECO:0000313" key="6">
    <source>
        <dbReference type="Proteomes" id="UP000318294"/>
    </source>
</evidence>
<dbReference type="PANTHER" id="PTHR30258:SF1">
    <property type="entry name" value="PROTEIN TRANSPORT PROTEIN HOFB HOMOLOG"/>
    <property type="match status" value="1"/>
</dbReference>
<evidence type="ECO:0000313" key="5">
    <source>
        <dbReference type="EMBL" id="TSE32504.1"/>
    </source>
</evidence>
<comment type="caution">
    <text evidence="5">The sequence shown here is derived from an EMBL/GenBank/DDBJ whole genome shotgun (WGS) entry which is preliminary data.</text>
</comment>
<evidence type="ECO:0000256" key="1">
    <source>
        <dbReference type="ARBA" id="ARBA00006611"/>
    </source>
</evidence>
<gene>
    <name evidence="5" type="primary">epsE_3</name>
    <name evidence="5" type="ORF">Tchar_02090</name>
</gene>
<evidence type="ECO:0000259" key="4">
    <source>
        <dbReference type="PROSITE" id="PS00662"/>
    </source>
</evidence>
<dbReference type="AlphaFoldDB" id="A0A554X9H8"/>
<dbReference type="InterPro" id="IPR037257">
    <property type="entry name" value="T2SS_E_N_sf"/>
</dbReference>
<dbReference type="Pfam" id="PF05157">
    <property type="entry name" value="MshEN"/>
    <property type="match status" value="1"/>
</dbReference>
<dbReference type="GO" id="GO:0016887">
    <property type="term" value="F:ATP hydrolysis activity"/>
    <property type="evidence" value="ECO:0007669"/>
    <property type="project" value="TreeGrafter"/>
</dbReference>
<dbReference type="SMART" id="SM00382">
    <property type="entry name" value="AAA"/>
    <property type="match status" value="1"/>
</dbReference>
<dbReference type="InterPro" id="IPR001482">
    <property type="entry name" value="T2SS/T4SS_dom"/>
</dbReference>
<sequence length="815" mass="91422">MVDTAVNDPAHLFADGGRHDTTLTSMWSGACRLPEHPASSALPCEIENYAGQKQACLLAGLHLNTRTASLLLYPSRSPLKLGFDKIRRLTLTVPSTSESKRNDSIPPESDIFQRYTLHYTDGKVQGGTLAGYQEHSGDLFLCECSETESTQLYRVFIPREAIKEFQLDAGQPTSTITSNDIRDTNTPLESAVSDDSSAISNPADLLNALEAQRSKPVIRIGQALLSLGYIQESQLQHALTHQKTVSKTPLGEILLQLGYIDREQLRTALAYKMGYPIVDIIKFPIDNEALRHLPLTTARKLRAVPLLCREKFFVFATEDPLQQSIVDEIEFTTQCKAHPVLANSAVDANTIRQIYARHGFDEGGKIADNTDDDQPSTAQILQSLEQEAEGDDNAPEIEQSDNQLVRLINNIIIEAYQAGVSDIHIETHPNKRKVRIRWRKDGMLRLHMELPHTYRKALVARIKIMCNLDISERRKPQDGKIDFSRYSPQHHIELRVATIPTYGDAEDVVMRILASAKPIPLHQLGLTEENYRMLINAVERPHGIVLCVGPTGSGKTTTLHSVLQHLNTPDKKIWTAEDPIEIANPDLRQIQVNPKIDWTFEKALRALLRADPDIIMVGEIRDTETAKMAIEASLTGHLVLSTLHTNSAPETVVRLLDMGIDPFNFADALAAVLAQRLVRRLCPHCKQPHPNAEELVNELIDDFLYDFPETVRPEAEAIRRAWMAEYADHTGTWNFYLPAGCDHCDHTGYRGRLGIHELLSVDARMRRLIQTRRPPEALREEAVTHGHFRTLRQDGILKVLQGLTTIEEIRGSTAH</sequence>
<organism evidence="5 6">
    <name type="scientific">Tepidimonas charontis</name>
    <dbReference type="NCBI Taxonomy" id="2267262"/>
    <lineage>
        <taxon>Bacteria</taxon>
        <taxon>Pseudomonadati</taxon>
        <taxon>Pseudomonadota</taxon>
        <taxon>Betaproteobacteria</taxon>
        <taxon>Burkholderiales</taxon>
        <taxon>Tepidimonas</taxon>
    </lineage>
</organism>
<dbReference type="Gene3D" id="3.40.50.300">
    <property type="entry name" value="P-loop containing nucleotide triphosphate hydrolases"/>
    <property type="match status" value="1"/>
</dbReference>
<keyword evidence="6" id="KW-1185">Reference proteome</keyword>
<name>A0A554X9H8_9BURK</name>
<feature type="domain" description="Bacterial type II secretion system protein E" evidence="4">
    <location>
        <begin position="608"/>
        <end position="622"/>
    </location>
</feature>
<dbReference type="EMBL" id="VJON01000038">
    <property type="protein sequence ID" value="TSE32504.1"/>
    <property type="molecule type" value="Genomic_DNA"/>
</dbReference>
<keyword evidence="3" id="KW-0067">ATP-binding</keyword>
<dbReference type="PROSITE" id="PS00662">
    <property type="entry name" value="T2SP_E"/>
    <property type="match status" value="1"/>
</dbReference>